<dbReference type="Gene3D" id="3.50.50.60">
    <property type="entry name" value="FAD/NAD(P)-binding domain"/>
    <property type="match status" value="1"/>
</dbReference>
<keyword evidence="2" id="KW-0285">Flavoprotein</keyword>
<dbReference type="SUPFAM" id="SSF51905">
    <property type="entry name" value="FAD/NAD(P)-binding domain"/>
    <property type="match status" value="1"/>
</dbReference>
<evidence type="ECO:0000256" key="3">
    <source>
        <dbReference type="ARBA" id="ARBA00022827"/>
    </source>
</evidence>
<evidence type="ECO:0000256" key="5">
    <source>
        <dbReference type="ARBA" id="ARBA00037941"/>
    </source>
</evidence>
<keyword evidence="3" id="KW-0274">FAD</keyword>
<keyword evidence="4" id="KW-0560">Oxidoreductase</keyword>
<dbReference type="OrthoDB" id="9801699at2"/>
<dbReference type="eggNOG" id="COG0579">
    <property type="taxonomic scope" value="Bacteria"/>
</dbReference>
<reference evidence="7" key="1">
    <citation type="submission" date="2008-01" db="EMBL/GenBank/DDBJ databases">
        <title>Complete sequence of chromosome of Caulobacter sp. K31.</title>
        <authorList>
            <consortium name="US DOE Joint Genome Institute"/>
            <person name="Copeland A."/>
            <person name="Lucas S."/>
            <person name="Lapidus A."/>
            <person name="Barry K."/>
            <person name="Glavina del Rio T."/>
            <person name="Dalin E."/>
            <person name="Tice H."/>
            <person name="Pitluck S."/>
            <person name="Bruce D."/>
            <person name="Goodwin L."/>
            <person name="Thompson L.S."/>
            <person name="Brettin T."/>
            <person name="Detter J.C."/>
            <person name="Han C."/>
            <person name="Schmutz J."/>
            <person name="Larimer F."/>
            <person name="Land M."/>
            <person name="Hauser L."/>
            <person name="Kyrpides N."/>
            <person name="Kim E."/>
            <person name="Stephens C."/>
            <person name="Richardson P."/>
        </authorList>
    </citation>
    <scope>NUCLEOTIDE SEQUENCE [LARGE SCALE GENOMIC DNA]</scope>
    <source>
        <strain evidence="7">K31</strain>
    </source>
</reference>
<evidence type="ECO:0000256" key="2">
    <source>
        <dbReference type="ARBA" id="ARBA00022630"/>
    </source>
</evidence>
<comment type="similarity">
    <text evidence="5">Belongs to the L2HGDH family.</text>
</comment>
<evidence type="ECO:0000313" key="7">
    <source>
        <dbReference type="EMBL" id="ABZ74054.1"/>
    </source>
</evidence>
<dbReference type="InterPro" id="IPR036188">
    <property type="entry name" value="FAD/NAD-bd_sf"/>
</dbReference>
<dbReference type="KEGG" id="cak:Caul_4934"/>
<evidence type="ECO:0000256" key="1">
    <source>
        <dbReference type="ARBA" id="ARBA00001974"/>
    </source>
</evidence>
<feature type="domain" description="FAD dependent oxidoreductase" evidence="6">
    <location>
        <begin position="8"/>
        <end position="368"/>
    </location>
</feature>
<proteinExistence type="inferred from homology"/>
<dbReference type="PANTHER" id="PTHR43104:SF4">
    <property type="entry name" value="L-2-HYDROXYGLUTARATE DEHYDROGENASE, MITOCHONDRIAL"/>
    <property type="match status" value="1"/>
</dbReference>
<sequence length="372" mass="39084">MTELLNADVVVVGAGVVGLACAAALAKHHYVLVLEAETAIGTQTSSRNSEVIHAGIYHPTGSLKHELCVRGRRLLYPYLEARQVSYRRSGKLIVATSAEEDSKVEAIHRQALGNGVEGMRLLSGAEARALEPNLRCTLATRSSETGIVDSHGLMLALQGEIEDAGGAIAFGAPVLSGEILDGGGFELDVGGEHPVRLRCATLVNAGGLKAQALAAAMRRRPNAVPPLSLAKGSYFSYGGAPAFSQLIYPAPVDGGLGVHVTLDLAGRMRFGPDVEWLDHDDPDSVDYAVDPRRADAFYAAVRRYWPGLPDGALVPDYAGCRPKLSGPGAAADFRIDGPRTHGQEGLVELFGVESPGLTSALAIAEYVVCALS</sequence>
<dbReference type="GO" id="GO:0047545">
    <property type="term" value="F:(S)-2-hydroxyglutarate dehydrogenase activity"/>
    <property type="evidence" value="ECO:0007669"/>
    <property type="project" value="TreeGrafter"/>
</dbReference>
<dbReference type="STRING" id="366602.Caul_4934"/>
<organism evidence="7">
    <name type="scientific">Caulobacter sp. (strain K31)</name>
    <dbReference type="NCBI Taxonomy" id="366602"/>
    <lineage>
        <taxon>Bacteria</taxon>
        <taxon>Pseudomonadati</taxon>
        <taxon>Pseudomonadota</taxon>
        <taxon>Alphaproteobacteria</taxon>
        <taxon>Caulobacterales</taxon>
        <taxon>Caulobacteraceae</taxon>
        <taxon>Caulobacter</taxon>
    </lineage>
</organism>
<evidence type="ECO:0000256" key="4">
    <source>
        <dbReference type="ARBA" id="ARBA00023002"/>
    </source>
</evidence>
<dbReference type="PANTHER" id="PTHR43104">
    <property type="entry name" value="L-2-HYDROXYGLUTARATE DEHYDROGENASE, MITOCHONDRIAL"/>
    <property type="match status" value="1"/>
</dbReference>
<gene>
    <name evidence="7" type="ordered locus">Caul_4934</name>
</gene>
<dbReference type="Pfam" id="PF01266">
    <property type="entry name" value="DAO"/>
    <property type="match status" value="1"/>
</dbReference>
<dbReference type="Gene3D" id="3.30.9.10">
    <property type="entry name" value="D-Amino Acid Oxidase, subunit A, domain 2"/>
    <property type="match status" value="1"/>
</dbReference>
<comment type="cofactor">
    <cofactor evidence="1">
        <name>FAD</name>
        <dbReference type="ChEBI" id="CHEBI:57692"/>
    </cofactor>
</comment>
<accession>B0T5A8</accession>
<dbReference type="InterPro" id="IPR006076">
    <property type="entry name" value="FAD-dep_OxRdtase"/>
</dbReference>
<dbReference type="AlphaFoldDB" id="B0T5A8"/>
<evidence type="ECO:0000259" key="6">
    <source>
        <dbReference type="Pfam" id="PF01266"/>
    </source>
</evidence>
<name>B0T5A8_CAUSK</name>
<dbReference type="EMBL" id="CP000927">
    <property type="protein sequence ID" value="ABZ74054.1"/>
    <property type="molecule type" value="Genomic_DNA"/>
</dbReference>
<dbReference type="HOGENOM" id="CLU_024775_1_1_5"/>
<protein>
    <submittedName>
        <fullName evidence="7">FAD dependent oxidoreductase</fullName>
    </submittedName>
</protein>